<evidence type="ECO:0000313" key="2">
    <source>
        <dbReference type="EMBL" id="MCQ4166731.1"/>
    </source>
</evidence>
<keyword evidence="1" id="KW-0732">Signal</keyword>
<evidence type="ECO:0000256" key="1">
    <source>
        <dbReference type="SAM" id="SignalP"/>
    </source>
</evidence>
<comment type="caution">
    <text evidence="2">The sequence shown here is derived from an EMBL/GenBank/DDBJ whole genome shotgun (WGS) entry which is preliminary data.</text>
</comment>
<dbReference type="Proteomes" id="UP001165498">
    <property type="component" value="Unassembled WGS sequence"/>
</dbReference>
<dbReference type="RefSeq" id="WP_255915920.1">
    <property type="nucleotide sequence ID" value="NZ_JANFQO010000020.1"/>
</dbReference>
<protein>
    <submittedName>
        <fullName evidence="2">Uncharacterized protein</fullName>
    </submittedName>
</protein>
<name>A0ABT1QWR8_9GAMM</name>
<feature type="chain" id="PRO_5046231584" evidence="1">
    <location>
        <begin position="21"/>
        <end position="145"/>
    </location>
</feature>
<sequence>MKRLLPGVWAGLLLPLAAMAAEQPAGKPAIQVVGKPGALEDLAKQPGNPTRVMTQTDSMTFLQTGKPKCRKGTQQVSFAAGQFLYNGESLSTEDLIGSLKRRSLAKRVSCLEVEAADYDRAVFMQLSDALVGPLGVSIFWNKPSL</sequence>
<evidence type="ECO:0000313" key="3">
    <source>
        <dbReference type="Proteomes" id="UP001165498"/>
    </source>
</evidence>
<organism evidence="2 3">
    <name type="scientific">Tahibacter harae</name>
    <dbReference type="NCBI Taxonomy" id="2963937"/>
    <lineage>
        <taxon>Bacteria</taxon>
        <taxon>Pseudomonadati</taxon>
        <taxon>Pseudomonadota</taxon>
        <taxon>Gammaproteobacteria</taxon>
        <taxon>Lysobacterales</taxon>
        <taxon>Rhodanobacteraceae</taxon>
        <taxon>Tahibacter</taxon>
    </lineage>
</organism>
<gene>
    <name evidence="2" type="ORF">NM961_18620</name>
</gene>
<accession>A0ABT1QWR8</accession>
<keyword evidence="3" id="KW-1185">Reference proteome</keyword>
<proteinExistence type="predicted"/>
<feature type="signal peptide" evidence="1">
    <location>
        <begin position="1"/>
        <end position="20"/>
    </location>
</feature>
<dbReference type="EMBL" id="JANFQO010000020">
    <property type="protein sequence ID" value="MCQ4166731.1"/>
    <property type="molecule type" value="Genomic_DNA"/>
</dbReference>
<reference evidence="2" key="1">
    <citation type="submission" date="2022-07" db="EMBL/GenBank/DDBJ databases">
        <title>Tahibacter sp., a new gammaproteobacterium isolated from the silt sample collected at pig farm.</title>
        <authorList>
            <person name="Chen H."/>
        </authorList>
    </citation>
    <scope>NUCLEOTIDE SEQUENCE</scope>
    <source>
        <strain evidence="2">P2K</strain>
    </source>
</reference>